<dbReference type="SUPFAM" id="SSF49777">
    <property type="entry name" value="PEBP-like"/>
    <property type="match status" value="1"/>
</dbReference>
<dbReference type="Proteomes" id="UP000046393">
    <property type="component" value="Unplaced"/>
</dbReference>
<dbReference type="PROSITE" id="PS01220">
    <property type="entry name" value="PBP"/>
    <property type="match status" value="1"/>
</dbReference>
<dbReference type="PANTHER" id="PTHR11362:SF82">
    <property type="entry name" value="PHOSPHATIDYLETHANOLAMINE-BINDING PROTEIN 4"/>
    <property type="match status" value="1"/>
</dbReference>
<comment type="similarity">
    <text evidence="1">Belongs to the phosphatidylethanolamine-binding protein family.</text>
</comment>
<keyword evidence="2" id="KW-1185">Reference proteome</keyword>
<reference evidence="3" key="1">
    <citation type="submission" date="2017-02" db="UniProtKB">
        <authorList>
            <consortium name="WormBaseParasite"/>
        </authorList>
    </citation>
    <scope>IDENTIFICATION</scope>
</reference>
<evidence type="ECO:0000313" key="3">
    <source>
        <dbReference type="WBParaSite" id="SMUV_0000331401-mRNA-1"/>
    </source>
</evidence>
<dbReference type="InterPro" id="IPR008914">
    <property type="entry name" value="PEBP"/>
</dbReference>
<dbReference type="PANTHER" id="PTHR11362">
    <property type="entry name" value="PHOSPHATIDYLETHANOLAMINE-BINDING PROTEIN"/>
    <property type="match status" value="1"/>
</dbReference>
<name>A0A0N5AG79_9BILA</name>
<organism evidence="2 3">
    <name type="scientific">Syphacia muris</name>
    <dbReference type="NCBI Taxonomy" id="451379"/>
    <lineage>
        <taxon>Eukaryota</taxon>
        <taxon>Metazoa</taxon>
        <taxon>Ecdysozoa</taxon>
        <taxon>Nematoda</taxon>
        <taxon>Chromadorea</taxon>
        <taxon>Rhabditida</taxon>
        <taxon>Spirurina</taxon>
        <taxon>Oxyuridomorpha</taxon>
        <taxon>Oxyuroidea</taxon>
        <taxon>Oxyuridae</taxon>
        <taxon>Syphacia</taxon>
    </lineage>
</organism>
<accession>A0A0N5AG79</accession>
<dbReference type="WBParaSite" id="SMUV_0000331401-mRNA-1">
    <property type="protein sequence ID" value="SMUV_0000331401-mRNA-1"/>
    <property type="gene ID" value="SMUV_0000331401"/>
</dbReference>
<evidence type="ECO:0000313" key="2">
    <source>
        <dbReference type="Proteomes" id="UP000046393"/>
    </source>
</evidence>
<dbReference type="FunFam" id="3.90.280.10:FF:000006">
    <property type="entry name" value="protein D3"/>
    <property type="match status" value="1"/>
</dbReference>
<dbReference type="CDD" id="cd00866">
    <property type="entry name" value="PEBP_euk"/>
    <property type="match status" value="1"/>
</dbReference>
<protein>
    <submittedName>
        <fullName evidence="3">Phosphatidylethanolamine-binding protein</fullName>
    </submittedName>
</protein>
<dbReference type="STRING" id="451379.A0A0N5AG79"/>
<sequence>MSVAEAFKKHGVMPDVVPVAPTSVAKVSYDNGAEADCGNTLKPVQVQNVPKVTWEADPSSLYTLILTDPDAPSRANPKFREWHHWLVVNIPGNNVSEGEVLSGYISSAPPQKTGLHRYVFLVYKQPGRIEDSEHGHLKSTSGAKRANWKAAAFAKKHNLGDPVAGNFYQAEYDSFVPQVYAKLVD</sequence>
<evidence type="ECO:0000256" key="1">
    <source>
        <dbReference type="ARBA" id="ARBA00007091"/>
    </source>
</evidence>
<dbReference type="Pfam" id="PF01161">
    <property type="entry name" value="PBP"/>
    <property type="match status" value="1"/>
</dbReference>
<dbReference type="InterPro" id="IPR035810">
    <property type="entry name" value="PEBP_euk"/>
</dbReference>
<dbReference type="Gene3D" id="3.90.280.10">
    <property type="entry name" value="PEBP-like"/>
    <property type="match status" value="1"/>
</dbReference>
<dbReference type="AlphaFoldDB" id="A0A0N5AG79"/>
<dbReference type="InterPro" id="IPR036610">
    <property type="entry name" value="PEBP-like_sf"/>
</dbReference>
<dbReference type="InterPro" id="IPR001858">
    <property type="entry name" value="Phosphatidylethanolamine-bd_CS"/>
</dbReference>
<proteinExistence type="inferred from homology"/>